<evidence type="ECO:0000313" key="3">
    <source>
        <dbReference type="EMBL" id="GAA0183503.1"/>
    </source>
</evidence>
<reference evidence="3 4" key="1">
    <citation type="submission" date="2024-01" db="EMBL/GenBank/DDBJ databases">
        <title>The complete chloroplast genome sequence of Lithospermum erythrorhizon: insights into the phylogenetic relationship among Boraginaceae species and the maternal lineages of purple gromwells.</title>
        <authorList>
            <person name="Okada T."/>
            <person name="Watanabe K."/>
        </authorList>
    </citation>
    <scope>NUCLEOTIDE SEQUENCE [LARGE SCALE GENOMIC DNA]</scope>
</reference>
<gene>
    <name evidence="3" type="ORF">LIER_30900</name>
</gene>
<dbReference type="Pfam" id="PF05699">
    <property type="entry name" value="Dimer_Tnp_hAT"/>
    <property type="match status" value="1"/>
</dbReference>
<accession>A0AAV3RR43</accession>
<evidence type="ECO:0000256" key="1">
    <source>
        <dbReference type="SAM" id="MobiDB-lite"/>
    </source>
</evidence>
<dbReference type="InterPro" id="IPR012337">
    <property type="entry name" value="RNaseH-like_sf"/>
</dbReference>
<dbReference type="SUPFAM" id="SSF53098">
    <property type="entry name" value="Ribonuclease H-like"/>
    <property type="match status" value="1"/>
</dbReference>
<dbReference type="GO" id="GO:0046983">
    <property type="term" value="F:protein dimerization activity"/>
    <property type="evidence" value="ECO:0007669"/>
    <property type="project" value="InterPro"/>
</dbReference>
<feature type="compositionally biased region" description="Gly residues" evidence="1">
    <location>
        <begin position="130"/>
        <end position="141"/>
    </location>
</feature>
<dbReference type="PANTHER" id="PTHR23272:SF182">
    <property type="entry name" value="OS09G0381850 PROTEIN"/>
    <property type="match status" value="1"/>
</dbReference>
<comment type="caution">
    <text evidence="3">The sequence shown here is derived from an EMBL/GenBank/DDBJ whole genome shotgun (WGS) entry which is preliminary data.</text>
</comment>
<feature type="domain" description="HAT C-terminal dimerisation" evidence="2">
    <location>
        <begin position="26"/>
        <end position="93"/>
    </location>
</feature>
<feature type="region of interest" description="Disordered" evidence="1">
    <location>
        <begin position="127"/>
        <end position="149"/>
    </location>
</feature>
<keyword evidence="4" id="KW-1185">Reference proteome</keyword>
<name>A0AAV3RR43_LITER</name>
<dbReference type="InterPro" id="IPR008906">
    <property type="entry name" value="HATC_C_dom"/>
</dbReference>
<dbReference type="AlphaFoldDB" id="A0AAV3RR43"/>
<dbReference type="EMBL" id="BAABME010011266">
    <property type="protein sequence ID" value="GAA0183503.1"/>
    <property type="molecule type" value="Genomic_DNA"/>
</dbReference>
<organism evidence="3 4">
    <name type="scientific">Lithospermum erythrorhizon</name>
    <name type="common">Purple gromwell</name>
    <name type="synonym">Lithospermum officinale var. erythrorhizon</name>
    <dbReference type="NCBI Taxonomy" id="34254"/>
    <lineage>
        <taxon>Eukaryota</taxon>
        <taxon>Viridiplantae</taxon>
        <taxon>Streptophyta</taxon>
        <taxon>Embryophyta</taxon>
        <taxon>Tracheophyta</taxon>
        <taxon>Spermatophyta</taxon>
        <taxon>Magnoliopsida</taxon>
        <taxon>eudicotyledons</taxon>
        <taxon>Gunneridae</taxon>
        <taxon>Pentapetalae</taxon>
        <taxon>asterids</taxon>
        <taxon>lamiids</taxon>
        <taxon>Boraginales</taxon>
        <taxon>Boraginaceae</taxon>
        <taxon>Boraginoideae</taxon>
        <taxon>Lithospermeae</taxon>
        <taxon>Lithospermum</taxon>
    </lineage>
</organism>
<proteinExistence type="predicted"/>
<dbReference type="Proteomes" id="UP001454036">
    <property type="component" value="Unassembled WGS sequence"/>
</dbReference>
<protein>
    <recommendedName>
        <fullName evidence="2">HAT C-terminal dimerisation domain-containing protein</fullName>
    </recommendedName>
</protein>
<sequence length="149" mass="16103">MDEYNNDVNKETIDVIEVPLKCAEGIKFDVLTWSMTNKAKYHILSKLEKDILSIPVITVALESTFSAEKRIIDPQRASTKTKTVEMLFSGGDWVKEMYDLKKGSSQSIVSITKCYLLAVSASRALADGQSGPGVSQGGGVGAPRSSSPS</sequence>
<dbReference type="PANTHER" id="PTHR23272">
    <property type="entry name" value="BED FINGER-RELATED"/>
    <property type="match status" value="1"/>
</dbReference>
<evidence type="ECO:0000259" key="2">
    <source>
        <dbReference type="Pfam" id="PF05699"/>
    </source>
</evidence>
<evidence type="ECO:0000313" key="4">
    <source>
        <dbReference type="Proteomes" id="UP001454036"/>
    </source>
</evidence>